<evidence type="ECO:0000256" key="6">
    <source>
        <dbReference type="ARBA" id="ARBA00022622"/>
    </source>
</evidence>
<dbReference type="PROSITE" id="PS51034">
    <property type="entry name" value="ZP_2"/>
    <property type="match status" value="1"/>
</dbReference>
<dbReference type="GO" id="GO:0005509">
    <property type="term" value="F:calcium ion binding"/>
    <property type="evidence" value="ECO:0007669"/>
    <property type="project" value="InterPro"/>
</dbReference>
<evidence type="ECO:0000259" key="15">
    <source>
        <dbReference type="PROSITE" id="PS50026"/>
    </source>
</evidence>
<dbReference type="InterPro" id="IPR001881">
    <property type="entry name" value="EGF-like_Ca-bd_dom"/>
</dbReference>
<dbReference type="GeneID" id="121397879"/>
<evidence type="ECO:0000256" key="14">
    <source>
        <dbReference type="SAM" id="SignalP"/>
    </source>
</evidence>
<evidence type="ECO:0000256" key="7">
    <source>
        <dbReference type="ARBA" id="ARBA00022729"/>
    </source>
</evidence>
<evidence type="ECO:0000259" key="16">
    <source>
        <dbReference type="PROSITE" id="PS51034"/>
    </source>
</evidence>
<dbReference type="InterPro" id="IPR000152">
    <property type="entry name" value="EGF-type_Asp/Asn_hydroxyl_site"/>
</dbReference>
<feature type="domain" description="ZP" evidence="16">
    <location>
        <begin position="646"/>
        <end position="902"/>
    </location>
</feature>
<dbReference type="PRINTS" id="PR00023">
    <property type="entry name" value="ZPELLUCIDA"/>
</dbReference>
<keyword evidence="3" id="KW-1003">Cell membrane</keyword>
<dbReference type="InterPro" id="IPR018097">
    <property type="entry name" value="EGF_Ca-bd_CS"/>
</dbReference>
<feature type="domain" description="EGF-like" evidence="15">
    <location>
        <begin position="402"/>
        <end position="443"/>
    </location>
</feature>
<dbReference type="FunFam" id="2.10.25.10:FF:000038">
    <property type="entry name" value="Fibrillin 2"/>
    <property type="match status" value="1"/>
</dbReference>
<dbReference type="InterPro" id="IPR057774">
    <property type="entry name" value="D8C_UMOD/GP2/OIT3-like"/>
</dbReference>
<dbReference type="Pfam" id="PF23283">
    <property type="entry name" value="D8C_UMOD"/>
    <property type="match status" value="1"/>
</dbReference>
<evidence type="ECO:0000256" key="10">
    <source>
        <dbReference type="ARBA" id="ARBA00023157"/>
    </source>
</evidence>
<dbReference type="OrthoDB" id="2015116at2759"/>
<comment type="caution">
    <text evidence="13">Lacks conserved residue(s) required for the propagation of feature annotation.</text>
</comment>
<evidence type="ECO:0000256" key="5">
    <source>
        <dbReference type="ARBA" id="ARBA00022536"/>
    </source>
</evidence>
<keyword evidence="7 14" id="KW-0732">Signal</keyword>
<evidence type="ECO:0000256" key="12">
    <source>
        <dbReference type="ARBA" id="ARBA00023288"/>
    </source>
</evidence>
<dbReference type="GO" id="GO:0098552">
    <property type="term" value="C:side of membrane"/>
    <property type="evidence" value="ECO:0007669"/>
    <property type="project" value="UniProtKB-KW"/>
</dbReference>
<dbReference type="Pfam" id="PF00100">
    <property type="entry name" value="Zona_pellucida"/>
    <property type="match status" value="1"/>
</dbReference>
<dbReference type="Proteomes" id="UP000186698">
    <property type="component" value="Chromosome 9_10L"/>
</dbReference>
<dbReference type="Pfam" id="PF12947">
    <property type="entry name" value="EGF_3"/>
    <property type="match status" value="1"/>
</dbReference>
<dbReference type="SMART" id="SM00241">
    <property type="entry name" value="ZP"/>
    <property type="match status" value="1"/>
</dbReference>
<dbReference type="SMART" id="SM00181">
    <property type="entry name" value="EGF"/>
    <property type="match status" value="4"/>
</dbReference>
<dbReference type="GO" id="GO:0009986">
    <property type="term" value="C:cell surface"/>
    <property type="evidence" value="ECO:0000318"/>
    <property type="project" value="GO_Central"/>
</dbReference>
<dbReference type="KEGG" id="xla:121397879"/>
<keyword evidence="5 13" id="KW-0245">EGF-like domain</keyword>
<keyword evidence="6" id="KW-0336">GPI-anchor</keyword>
<comment type="subcellular location">
    <subcellularLocation>
        <location evidence="1">Cell membrane</location>
        <topology evidence="1">Lipid-anchor</topology>
        <topology evidence="1">GPI-anchor</topology>
    </subcellularLocation>
    <subcellularLocation>
        <location evidence="2">Secreted</location>
    </subcellularLocation>
</comment>
<evidence type="ECO:0000256" key="2">
    <source>
        <dbReference type="ARBA" id="ARBA00004613"/>
    </source>
</evidence>
<organism evidence="17 18">
    <name type="scientific">Xenopus laevis</name>
    <name type="common">African clawed frog</name>
    <dbReference type="NCBI Taxonomy" id="8355"/>
    <lineage>
        <taxon>Eukaryota</taxon>
        <taxon>Metazoa</taxon>
        <taxon>Chordata</taxon>
        <taxon>Craniata</taxon>
        <taxon>Vertebrata</taxon>
        <taxon>Euteleostomi</taxon>
        <taxon>Amphibia</taxon>
        <taxon>Batrachia</taxon>
        <taxon>Anura</taxon>
        <taxon>Pipoidea</taxon>
        <taxon>Pipidae</taxon>
        <taxon>Xenopodinae</taxon>
        <taxon>Xenopus</taxon>
        <taxon>Xenopus</taxon>
    </lineage>
</organism>
<dbReference type="PANTHER" id="PTHR14002">
    <property type="entry name" value="ENDOGLIN/TGF-BETA RECEPTOR TYPE III"/>
    <property type="match status" value="1"/>
</dbReference>
<dbReference type="AlphaFoldDB" id="A0A8J1LRX6"/>
<dbReference type="SMART" id="SM00179">
    <property type="entry name" value="EGF_CA"/>
    <property type="match status" value="2"/>
</dbReference>
<dbReference type="InterPro" id="IPR049883">
    <property type="entry name" value="NOTCH1_EGF-like"/>
</dbReference>
<dbReference type="FunFam" id="2.60.40.4100:FF:000001">
    <property type="entry name" value="alpha-tectorin isoform X1"/>
    <property type="match status" value="1"/>
</dbReference>
<feature type="chain" id="PRO_5035221642" evidence="14">
    <location>
        <begin position="20"/>
        <end position="961"/>
    </location>
</feature>
<dbReference type="InterPro" id="IPR048290">
    <property type="entry name" value="ZP_chr"/>
</dbReference>
<dbReference type="Gene3D" id="2.10.25.10">
    <property type="entry name" value="Laminin"/>
    <property type="match status" value="3"/>
</dbReference>
<dbReference type="InterPro" id="IPR000742">
    <property type="entry name" value="EGF"/>
</dbReference>
<dbReference type="Pfam" id="PF07645">
    <property type="entry name" value="EGF_CA"/>
    <property type="match status" value="3"/>
</dbReference>
<dbReference type="InterPro" id="IPR055355">
    <property type="entry name" value="ZP-C"/>
</dbReference>
<keyword evidence="4" id="KW-0964">Secreted</keyword>
<keyword evidence="9" id="KW-0472">Membrane</keyword>
<sequence>MAYVFHLLVALLVTQLTTSQWTDGPYYTSITEGYTCRAKELTSFTLVKDYIPSWMYSYSTARLLNRITNRFPCGIRQYTSVSIKNTDISEYITHSKDDFVNQINSDYSYYSSCSYYFYGPEYYCNQSLLYGLKEALLISPPGSFVLVLTDGTISDANDTALLNDIYSLLEDKQSQVFFMVYWYWTPKNVQNSLLQYIASRSYGLVSNTYIYDIWGAIYGLDLFLTKPLNASVRILNLNVNASGEIKETFNTTALTHLLVYTNGNVNITLTNPDGNDPDIVQSQLYSSGHAYLVKHSVSGEWTLDLRCNGSISVMVLGFTGLPLTGECSNSDCHPNATCEEFGGYQECTCKKGFRGDGIQCYDINECEDYWLNRCNGYCENTEGSYNCSCYSGLKYTEEGCVDIDECSSKDLNNCHPLALCLNYWSWYSCRCPYGYFGDGYFCEVNECQQGTPCDPNTECIKYKGHYTCSDPCSNHTVLDEPWRSLDNKPPGYYYYYDYYWYHCDNYLSGWYRFQGKTDQKIPEYCIAEQRCGTSSPIWLNGTHPIEEDGIVNRTTCSNWGDCCNWRSSVSIKACPGDFYVYKLTGTPSCNSAYCVEPNLKMLNCSSLYCSHDEECKRVNGVLGCYCTHSDDIHGDIHEDFPLPKLTCSTSLMRLSYRKCLLEKMGMDTSTVHLKDNGCKAYIEREDMQMVKIDMVPQRGFCGGQIKVNATHFTYINTVYVSPKSDEMIQRGEIALEVFCSYERNMQVSLWTAINPVLSSVNISVGGTGSYTARMSLFQNWDYSRPYEGSEIWLSTETVLYVGVMVEETKEPQFVLQMKDCYATPTRDSGHPVKYYIIKNNCPNVNDPTVFMEENGKSLSGRFSVQLFKFVGYNTLFLHCQIRMCDTSTEICIPVCRMKSSSIDNNNDTQSLTLGPIYNTGASMQPAPAPAKLPEAHSSNGVAVPSLTSLTSILCLLLLFAC</sequence>
<evidence type="ECO:0000313" key="17">
    <source>
        <dbReference type="Proteomes" id="UP000186698"/>
    </source>
</evidence>
<dbReference type="PROSITE" id="PS01187">
    <property type="entry name" value="EGF_CA"/>
    <property type="match status" value="1"/>
</dbReference>
<evidence type="ECO:0000256" key="1">
    <source>
        <dbReference type="ARBA" id="ARBA00004609"/>
    </source>
</evidence>
<evidence type="ECO:0000256" key="8">
    <source>
        <dbReference type="ARBA" id="ARBA00022737"/>
    </source>
</evidence>
<dbReference type="CDD" id="cd00054">
    <property type="entry name" value="EGF_CA"/>
    <property type="match status" value="2"/>
</dbReference>
<evidence type="ECO:0000256" key="11">
    <source>
        <dbReference type="ARBA" id="ARBA00023180"/>
    </source>
</evidence>
<dbReference type="InterPro" id="IPR042235">
    <property type="entry name" value="ZP-C_dom"/>
</dbReference>
<dbReference type="InterPro" id="IPR009030">
    <property type="entry name" value="Growth_fac_rcpt_cys_sf"/>
</dbReference>
<keyword evidence="12" id="KW-0449">Lipoprotein</keyword>
<dbReference type="GO" id="GO:0005615">
    <property type="term" value="C:extracellular space"/>
    <property type="evidence" value="ECO:0000318"/>
    <property type="project" value="GO_Central"/>
</dbReference>
<evidence type="ECO:0000256" key="4">
    <source>
        <dbReference type="ARBA" id="ARBA00022525"/>
    </source>
</evidence>
<dbReference type="PROSITE" id="PS00010">
    <property type="entry name" value="ASX_HYDROXYL"/>
    <property type="match status" value="1"/>
</dbReference>
<evidence type="ECO:0000313" key="18">
    <source>
        <dbReference type="RefSeq" id="XP_041431831.1"/>
    </source>
</evidence>
<dbReference type="PROSITE" id="PS01186">
    <property type="entry name" value="EGF_2"/>
    <property type="match status" value="2"/>
</dbReference>
<evidence type="ECO:0000256" key="3">
    <source>
        <dbReference type="ARBA" id="ARBA00022475"/>
    </source>
</evidence>
<dbReference type="Gene3D" id="2.60.40.3210">
    <property type="entry name" value="Zona pellucida, ZP-N domain"/>
    <property type="match status" value="1"/>
</dbReference>
<dbReference type="Gene3D" id="2.60.40.4100">
    <property type="entry name" value="Zona pellucida, ZP-C domain"/>
    <property type="match status" value="1"/>
</dbReference>
<accession>A0A8J1LRX6</accession>
<evidence type="ECO:0000256" key="9">
    <source>
        <dbReference type="ARBA" id="ARBA00023136"/>
    </source>
</evidence>
<keyword evidence="11" id="KW-0325">Glycoprotein</keyword>
<dbReference type="InterPro" id="IPR024731">
    <property type="entry name" value="NELL2-like_EGF"/>
</dbReference>
<dbReference type="SUPFAM" id="SSF57184">
    <property type="entry name" value="Growth factor receptor domain"/>
    <property type="match status" value="1"/>
</dbReference>
<protein>
    <submittedName>
        <fullName evidence="18">Uromodulin-like</fullName>
    </submittedName>
</protein>
<dbReference type="InterPro" id="IPR001507">
    <property type="entry name" value="ZP_dom"/>
</dbReference>
<dbReference type="GO" id="GO:1990266">
    <property type="term" value="P:neutrophil migration"/>
    <property type="evidence" value="ECO:0000318"/>
    <property type="project" value="GO_Central"/>
</dbReference>
<keyword evidence="8" id="KW-0677">Repeat</keyword>
<keyword evidence="10" id="KW-1015">Disulfide bond</keyword>
<dbReference type="RefSeq" id="XP_041431831.1">
    <property type="nucleotide sequence ID" value="XM_041575897.1"/>
</dbReference>
<keyword evidence="17" id="KW-1185">Reference proteome</keyword>
<name>A0A8J1LRX6_XENLA</name>
<evidence type="ECO:0000256" key="13">
    <source>
        <dbReference type="PROSITE-ProRule" id="PRU00076"/>
    </source>
</evidence>
<feature type="domain" description="EGF-like" evidence="15">
    <location>
        <begin position="323"/>
        <end position="361"/>
    </location>
</feature>
<dbReference type="PROSITE" id="PS50026">
    <property type="entry name" value="EGF_3"/>
    <property type="match status" value="2"/>
</dbReference>
<gene>
    <name evidence="18" type="primary">LOC121397879</name>
</gene>
<dbReference type="PANTHER" id="PTHR14002:SF48">
    <property type="entry name" value="UROMODULIN"/>
    <property type="match status" value="1"/>
</dbReference>
<reference evidence="18" key="1">
    <citation type="submission" date="2025-08" db="UniProtKB">
        <authorList>
            <consortium name="RefSeq"/>
        </authorList>
    </citation>
    <scope>IDENTIFICATION</scope>
    <source>
        <strain evidence="18">J_2021</strain>
        <tissue evidence="18">Erythrocytes</tissue>
    </source>
</reference>
<feature type="signal peptide" evidence="14">
    <location>
        <begin position="1"/>
        <end position="19"/>
    </location>
</feature>
<proteinExistence type="predicted"/>
<dbReference type="GO" id="GO:0016324">
    <property type="term" value="C:apical plasma membrane"/>
    <property type="evidence" value="ECO:0000318"/>
    <property type="project" value="GO_Central"/>
</dbReference>